<evidence type="ECO:0000313" key="1">
    <source>
        <dbReference type="EMBL" id="KAH3877065.1"/>
    </source>
</evidence>
<dbReference type="EMBL" id="JAIWYP010000001">
    <property type="protein sequence ID" value="KAH3877065.1"/>
    <property type="molecule type" value="Genomic_DNA"/>
</dbReference>
<protein>
    <submittedName>
        <fullName evidence="1">Uncharacterized protein</fullName>
    </submittedName>
</protein>
<evidence type="ECO:0000313" key="2">
    <source>
        <dbReference type="Proteomes" id="UP000828390"/>
    </source>
</evidence>
<dbReference type="Proteomes" id="UP000828390">
    <property type="component" value="Unassembled WGS sequence"/>
</dbReference>
<proteinExistence type="predicted"/>
<dbReference type="AlphaFoldDB" id="A0A9D4RSG6"/>
<reference evidence="1" key="2">
    <citation type="submission" date="2020-11" db="EMBL/GenBank/DDBJ databases">
        <authorList>
            <person name="McCartney M.A."/>
            <person name="Auch B."/>
            <person name="Kono T."/>
            <person name="Mallez S."/>
            <person name="Becker A."/>
            <person name="Gohl D.M."/>
            <person name="Silverstein K.A.T."/>
            <person name="Koren S."/>
            <person name="Bechman K.B."/>
            <person name="Herman A."/>
            <person name="Abrahante J.E."/>
            <person name="Garbe J."/>
        </authorList>
    </citation>
    <scope>NUCLEOTIDE SEQUENCE</scope>
    <source>
        <strain evidence="1">Duluth1</strain>
        <tissue evidence="1">Whole animal</tissue>
    </source>
</reference>
<name>A0A9D4RSG6_DREPO</name>
<organism evidence="1 2">
    <name type="scientific">Dreissena polymorpha</name>
    <name type="common">Zebra mussel</name>
    <name type="synonym">Mytilus polymorpha</name>
    <dbReference type="NCBI Taxonomy" id="45954"/>
    <lineage>
        <taxon>Eukaryota</taxon>
        <taxon>Metazoa</taxon>
        <taxon>Spiralia</taxon>
        <taxon>Lophotrochozoa</taxon>
        <taxon>Mollusca</taxon>
        <taxon>Bivalvia</taxon>
        <taxon>Autobranchia</taxon>
        <taxon>Heteroconchia</taxon>
        <taxon>Euheterodonta</taxon>
        <taxon>Imparidentia</taxon>
        <taxon>Neoheterodontei</taxon>
        <taxon>Myida</taxon>
        <taxon>Dreissenoidea</taxon>
        <taxon>Dreissenidae</taxon>
        <taxon>Dreissena</taxon>
    </lineage>
</organism>
<keyword evidence="2" id="KW-1185">Reference proteome</keyword>
<gene>
    <name evidence="1" type="ORF">DPMN_000921</name>
</gene>
<comment type="caution">
    <text evidence="1">The sequence shown here is derived from an EMBL/GenBank/DDBJ whole genome shotgun (WGS) entry which is preliminary data.</text>
</comment>
<reference evidence="1" key="1">
    <citation type="journal article" date="2019" name="bioRxiv">
        <title>The Genome of the Zebra Mussel, Dreissena polymorpha: A Resource for Invasive Species Research.</title>
        <authorList>
            <person name="McCartney M.A."/>
            <person name="Auch B."/>
            <person name="Kono T."/>
            <person name="Mallez S."/>
            <person name="Zhang Y."/>
            <person name="Obille A."/>
            <person name="Becker A."/>
            <person name="Abrahante J.E."/>
            <person name="Garbe J."/>
            <person name="Badalamenti J.P."/>
            <person name="Herman A."/>
            <person name="Mangelson H."/>
            <person name="Liachko I."/>
            <person name="Sullivan S."/>
            <person name="Sone E.D."/>
            <person name="Koren S."/>
            <person name="Silverstein K.A.T."/>
            <person name="Beckman K.B."/>
            <person name="Gohl D.M."/>
        </authorList>
    </citation>
    <scope>NUCLEOTIDE SEQUENCE</scope>
    <source>
        <strain evidence="1">Duluth1</strain>
        <tissue evidence="1">Whole animal</tissue>
    </source>
</reference>
<accession>A0A9D4RSG6</accession>
<sequence>MDIDRDVVVETARKTTPLTLWQPCFSTDVTIKILSLDIIKTNVATKCHEDLNTNMTSRVLTRKTALPPEQMKTAPPLGGHFQTRPRYQTKNVASRVLTRQNVDDT</sequence>